<proteinExistence type="predicted"/>
<accession>A0A1A8XU25</accession>
<dbReference type="Proteomes" id="UP000199169">
    <property type="component" value="Unassembled WGS sequence"/>
</dbReference>
<dbReference type="AlphaFoldDB" id="A0A1A8XU25"/>
<dbReference type="STRING" id="1860102.ACCAA_580045"/>
<reference evidence="2" key="1">
    <citation type="submission" date="2016-06" db="EMBL/GenBank/DDBJ databases">
        <authorList>
            <person name="McIlroy S.J."/>
            <person name="Karst S.M."/>
            <person name="Albertsen M."/>
        </authorList>
    </citation>
    <scope>NUCLEOTIDE SEQUENCE [LARGE SCALE GENOMIC DNA]</scope>
</reference>
<gene>
    <name evidence="1" type="ORF">ACCAA_580045</name>
</gene>
<evidence type="ECO:0000313" key="1">
    <source>
        <dbReference type="EMBL" id="SBT08569.1"/>
    </source>
</evidence>
<evidence type="ECO:0000313" key="2">
    <source>
        <dbReference type="Proteomes" id="UP000199169"/>
    </source>
</evidence>
<protein>
    <submittedName>
        <fullName evidence="1">Uncharacterized protein</fullName>
    </submittedName>
</protein>
<dbReference type="EMBL" id="FLQX01000136">
    <property type="protein sequence ID" value="SBT08569.1"/>
    <property type="molecule type" value="Genomic_DNA"/>
</dbReference>
<name>A0A1A8XU25_9PROT</name>
<organism evidence="1 2">
    <name type="scientific">Candidatus Accumulibacter aalborgensis</name>
    <dbReference type="NCBI Taxonomy" id="1860102"/>
    <lineage>
        <taxon>Bacteria</taxon>
        <taxon>Pseudomonadati</taxon>
        <taxon>Pseudomonadota</taxon>
        <taxon>Betaproteobacteria</taxon>
        <taxon>Candidatus Accumulibacter</taxon>
    </lineage>
</organism>
<keyword evidence="2" id="KW-1185">Reference proteome</keyword>
<sequence length="24" mass="2832">MEALLGFDLDIWDYLTVSVQPIHR</sequence>